<comment type="caution">
    <text evidence="1">The sequence shown here is derived from an EMBL/GenBank/DDBJ whole genome shotgun (WGS) entry which is preliminary data.</text>
</comment>
<accession>A0A834P5E9</accession>
<keyword evidence="2" id="KW-1185">Reference proteome</keyword>
<dbReference type="Proteomes" id="UP000600918">
    <property type="component" value="Unassembled WGS sequence"/>
</dbReference>
<organism evidence="1 2">
    <name type="scientific">Vespula pensylvanica</name>
    <name type="common">Western yellow jacket</name>
    <name type="synonym">Wasp</name>
    <dbReference type="NCBI Taxonomy" id="30213"/>
    <lineage>
        <taxon>Eukaryota</taxon>
        <taxon>Metazoa</taxon>
        <taxon>Ecdysozoa</taxon>
        <taxon>Arthropoda</taxon>
        <taxon>Hexapoda</taxon>
        <taxon>Insecta</taxon>
        <taxon>Pterygota</taxon>
        <taxon>Neoptera</taxon>
        <taxon>Endopterygota</taxon>
        <taxon>Hymenoptera</taxon>
        <taxon>Apocrita</taxon>
        <taxon>Aculeata</taxon>
        <taxon>Vespoidea</taxon>
        <taxon>Vespidae</taxon>
        <taxon>Vespinae</taxon>
        <taxon>Vespula</taxon>
    </lineage>
</organism>
<dbReference type="EMBL" id="JACSDY010000004">
    <property type="protein sequence ID" value="KAF7429335.1"/>
    <property type="molecule type" value="Genomic_DNA"/>
</dbReference>
<evidence type="ECO:0000313" key="1">
    <source>
        <dbReference type="EMBL" id="KAF7429335.1"/>
    </source>
</evidence>
<dbReference type="AlphaFoldDB" id="A0A834P5E9"/>
<gene>
    <name evidence="1" type="ORF">H0235_005733</name>
</gene>
<protein>
    <submittedName>
        <fullName evidence="1">Uncharacterized protein</fullName>
    </submittedName>
</protein>
<reference evidence="1" key="1">
    <citation type="journal article" date="2020" name="G3 (Bethesda)">
        <title>High-Quality Assemblies for Three Invasive Social Wasps from the &lt;i&gt;Vespula&lt;/i&gt; Genus.</title>
        <authorList>
            <person name="Harrop T.W.R."/>
            <person name="Guhlin J."/>
            <person name="McLaughlin G.M."/>
            <person name="Permina E."/>
            <person name="Stockwell P."/>
            <person name="Gilligan J."/>
            <person name="Le Lec M.F."/>
            <person name="Gruber M.A.M."/>
            <person name="Quinn O."/>
            <person name="Lovegrove M."/>
            <person name="Duncan E.J."/>
            <person name="Remnant E.J."/>
            <person name="Van Eeckhoven J."/>
            <person name="Graham B."/>
            <person name="Knapp R.A."/>
            <person name="Langford K.W."/>
            <person name="Kronenberg Z."/>
            <person name="Press M.O."/>
            <person name="Eacker S.M."/>
            <person name="Wilson-Rankin E.E."/>
            <person name="Purcell J."/>
            <person name="Lester P.J."/>
            <person name="Dearden P.K."/>
        </authorList>
    </citation>
    <scope>NUCLEOTIDE SEQUENCE</scope>
    <source>
        <strain evidence="1">Volc-1</strain>
    </source>
</reference>
<evidence type="ECO:0000313" key="2">
    <source>
        <dbReference type="Proteomes" id="UP000600918"/>
    </source>
</evidence>
<sequence length="105" mass="12132">MVCTPILGSSQVLQGFFVSAKTDRFGLQYQFLQDEYYKGEDELKMLIVGWFLFLLKCQKQARTLGIDVERILASKKSVWFLTTLSKLSPKTVSLMGPPKNFRYLR</sequence>
<name>A0A834P5E9_VESPE</name>
<proteinExistence type="predicted"/>